<feature type="compositionally biased region" description="Polar residues" evidence="1">
    <location>
        <begin position="455"/>
        <end position="465"/>
    </location>
</feature>
<feature type="region of interest" description="Disordered" evidence="1">
    <location>
        <begin position="672"/>
        <end position="694"/>
    </location>
</feature>
<feature type="compositionally biased region" description="Basic and acidic residues" evidence="1">
    <location>
        <begin position="552"/>
        <end position="565"/>
    </location>
</feature>
<comment type="caution">
    <text evidence="2">The sequence shown here is derived from an EMBL/GenBank/DDBJ whole genome shotgun (WGS) entry which is preliminary data.</text>
</comment>
<keyword evidence="3" id="KW-1185">Reference proteome</keyword>
<protein>
    <submittedName>
        <fullName evidence="2">Uncharacterized protein</fullName>
    </submittedName>
</protein>
<name>A0ABQ8ET79_9FUNG</name>
<feature type="compositionally biased region" description="Polar residues" evidence="1">
    <location>
        <begin position="122"/>
        <end position="132"/>
    </location>
</feature>
<feature type="region of interest" description="Disordered" evidence="1">
    <location>
        <begin position="500"/>
        <end position="528"/>
    </location>
</feature>
<gene>
    <name evidence="2" type="ORF">BASA50_000674</name>
</gene>
<organism evidence="2 3">
    <name type="scientific">Batrachochytrium salamandrivorans</name>
    <dbReference type="NCBI Taxonomy" id="1357716"/>
    <lineage>
        <taxon>Eukaryota</taxon>
        <taxon>Fungi</taxon>
        <taxon>Fungi incertae sedis</taxon>
        <taxon>Chytridiomycota</taxon>
        <taxon>Chytridiomycota incertae sedis</taxon>
        <taxon>Chytridiomycetes</taxon>
        <taxon>Rhizophydiales</taxon>
        <taxon>Rhizophydiales incertae sedis</taxon>
        <taxon>Batrachochytrium</taxon>
    </lineage>
</organism>
<evidence type="ECO:0000313" key="2">
    <source>
        <dbReference type="EMBL" id="KAH6586209.1"/>
    </source>
</evidence>
<dbReference type="Proteomes" id="UP001648503">
    <property type="component" value="Unassembled WGS sequence"/>
</dbReference>
<feature type="region of interest" description="Disordered" evidence="1">
    <location>
        <begin position="542"/>
        <end position="647"/>
    </location>
</feature>
<feature type="region of interest" description="Disordered" evidence="1">
    <location>
        <begin position="74"/>
        <end position="173"/>
    </location>
</feature>
<proteinExistence type="predicted"/>
<feature type="compositionally biased region" description="Polar residues" evidence="1">
    <location>
        <begin position="147"/>
        <end position="160"/>
    </location>
</feature>
<feature type="compositionally biased region" description="Low complexity" evidence="1">
    <location>
        <begin position="672"/>
        <end position="688"/>
    </location>
</feature>
<evidence type="ECO:0000313" key="3">
    <source>
        <dbReference type="Proteomes" id="UP001648503"/>
    </source>
</evidence>
<sequence>MNGRRLSVYTNTSHVQNVDAAAVPRMWALEDQLVTTQDILAEQLEARKQLERELATSKLEIERMRLELQQQQVQQQQQKEQEQEQAISTSGLDRADFPQAVDMDMPNDALEATDRFGDSPHTLISSQHKQTNSSDMSNSSHSRPTHRQSLQSIPSFTADPTDSPRRRSSSFFGTFVLPKTRSRSIQLPTPALHNLSNGQYPSSQSPSYSIQDTESEVTYDDISDELSVARQMNSKYRKELMSLHDALDISLQFVLSNAEKVMLQSDTELRSFYVLLPEASLPSPATPREPLKWQDFWPMEYVERLWDQDSEYDSDHDLPPQDYEVRGDNFAWWRFMTEFGAFQGMRTVRRKVSRGWELAQADAKLADAAEGEKVRLKMQQHRDLHFRHYHSRLGGGREIGDALCEEFVDLFELEEVQSDDGDITGVNRDGSDHATQGLLTSDGGAAHPRYPQHSGVLSTQGLSSDENSKKTRNINCDSEHDSDLALKDLPQTLSGRAQYSQLTDNPDHNNHSSPAFTESPRDSRTGRHLSVSGIAGSLLSSTTSWLMNPGKPTEKRFIQEDKDSGDWSVTPKLGWFDNEEKEQRPRSGDLLSLRPRESMLGLRWSSTDSSQKPSDKQENTLPLGETELGALPPNSTTTHDGLVGNANALPMSTNASVGRSWLTSIRTAMTTSTTTVSNSGSVPPVSNSHISEKLPLHVSNSTAKVSTTEDSVQFADSSPMNCIDSVHYQTTPPATPNHSSAHISATAAELKHQNLSRVPMIDSPPLGLRSQRRIILEEPE</sequence>
<evidence type="ECO:0000256" key="1">
    <source>
        <dbReference type="SAM" id="MobiDB-lite"/>
    </source>
</evidence>
<reference evidence="2 3" key="1">
    <citation type="submission" date="2021-02" db="EMBL/GenBank/DDBJ databases">
        <title>Variation within the Batrachochytrium salamandrivorans European outbreak.</title>
        <authorList>
            <person name="Kelly M."/>
            <person name="Pasmans F."/>
            <person name="Shea T.P."/>
            <person name="Munoz J.F."/>
            <person name="Carranza S."/>
            <person name="Cuomo C.A."/>
            <person name="Martel A."/>
        </authorList>
    </citation>
    <scope>NUCLEOTIDE SEQUENCE [LARGE SCALE GENOMIC DNA]</scope>
    <source>
        <strain evidence="2 3">AMFP18/2</strain>
    </source>
</reference>
<accession>A0ABQ8ET79</accession>
<dbReference type="EMBL" id="JAFCIX010000575">
    <property type="protein sequence ID" value="KAH6586209.1"/>
    <property type="molecule type" value="Genomic_DNA"/>
</dbReference>
<feature type="compositionally biased region" description="Low complexity" evidence="1">
    <location>
        <begin position="133"/>
        <end position="142"/>
    </location>
</feature>
<feature type="compositionally biased region" description="Low complexity" evidence="1">
    <location>
        <begin position="199"/>
        <end position="209"/>
    </location>
</feature>
<feature type="region of interest" description="Disordered" evidence="1">
    <location>
        <begin position="420"/>
        <end position="483"/>
    </location>
</feature>
<feature type="region of interest" description="Disordered" evidence="1">
    <location>
        <begin position="190"/>
        <end position="209"/>
    </location>
</feature>